<dbReference type="GO" id="GO:0003677">
    <property type="term" value="F:DNA binding"/>
    <property type="evidence" value="ECO:0007669"/>
    <property type="project" value="InterPro"/>
</dbReference>
<evidence type="ECO:0000313" key="2">
    <source>
        <dbReference type="EMBL" id="RKG31037.1"/>
    </source>
</evidence>
<accession>A0A3A8E8A6</accession>
<reference evidence="2 3" key="1">
    <citation type="submission" date="2018-09" db="EMBL/GenBank/DDBJ databases">
        <title>The draft genome of Acinetobacter spp. strains.</title>
        <authorList>
            <person name="Qin J."/>
            <person name="Feng Y."/>
            <person name="Zong Z."/>
        </authorList>
    </citation>
    <scope>NUCLEOTIDE SEQUENCE [LARGE SCALE GENOMIC DNA]</scope>
    <source>
        <strain evidence="2 3">WCHAc060096</strain>
    </source>
</reference>
<dbReference type="Pfam" id="PF00196">
    <property type="entry name" value="GerE"/>
    <property type="match status" value="1"/>
</dbReference>
<dbReference type="Proteomes" id="UP000269001">
    <property type="component" value="Unassembled WGS sequence"/>
</dbReference>
<dbReference type="SMART" id="SM00421">
    <property type="entry name" value="HTH_LUXR"/>
    <property type="match status" value="1"/>
</dbReference>
<proteinExistence type="predicted"/>
<dbReference type="PROSITE" id="PS50043">
    <property type="entry name" value="HTH_LUXR_2"/>
    <property type="match status" value="1"/>
</dbReference>
<protein>
    <submittedName>
        <fullName evidence="2">LuxR family transcriptional regulator</fullName>
    </submittedName>
</protein>
<dbReference type="RefSeq" id="WP_120371227.1">
    <property type="nucleotide sequence ID" value="NZ_RAXU01000024.1"/>
</dbReference>
<dbReference type="InterPro" id="IPR000792">
    <property type="entry name" value="Tscrpt_reg_LuxR_C"/>
</dbReference>
<dbReference type="InterPro" id="IPR016032">
    <property type="entry name" value="Sig_transdc_resp-reg_C-effctor"/>
</dbReference>
<organism evidence="2 3">
    <name type="scientific">Acinetobacter guerrae</name>
    <dbReference type="NCBI Taxonomy" id="1843371"/>
    <lineage>
        <taxon>Bacteria</taxon>
        <taxon>Pseudomonadati</taxon>
        <taxon>Pseudomonadota</taxon>
        <taxon>Gammaproteobacteria</taxon>
        <taxon>Moraxellales</taxon>
        <taxon>Moraxellaceae</taxon>
        <taxon>Acinetobacter</taxon>
    </lineage>
</organism>
<evidence type="ECO:0000259" key="1">
    <source>
        <dbReference type="PROSITE" id="PS50043"/>
    </source>
</evidence>
<dbReference type="GO" id="GO:0006355">
    <property type="term" value="P:regulation of DNA-templated transcription"/>
    <property type="evidence" value="ECO:0007669"/>
    <property type="project" value="InterPro"/>
</dbReference>
<gene>
    <name evidence="2" type="ORF">D7V21_14865</name>
</gene>
<evidence type="ECO:0000313" key="3">
    <source>
        <dbReference type="Proteomes" id="UP000269001"/>
    </source>
</evidence>
<sequence>MNFNNNDYEDLVESIYQIPLSQHSWFSFAKKLLNILDASYVHIQAIDFSHQVLSFSNGVGPLPLDAYAKAELDYLRYPVEADPRWEKFLDPQRQGWYQCHTHITDSFVDQSELYQHILLSIDLRYVASHELIWDEKICVFLSISTSLKRQPLNHEELAFLDRLIPHLKRIVNAQRHLYEFSSDHIIGYSLIDKLTQPILLLNLAGQIVHHNSAMQFFLEKYPFIHIVDRQLNLPEVDQLRFINILYQLEEIFRYKPHELDHFKNIIFLISQTQIKFNIDLLASEKEKSFFGTRPLLMLSFEELLNDSLDVKQSLKDDQYYLCEHYLKQQYQLTKREFELCYFFVNGMSLEQMTQKMGLTKSSIRTYLRNIFLKMSCNSRLELMQLLIKISRYHSKQ</sequence>
<dbReference type="AlphaFoldDB" id="A0A3A8E8A6"/>
<feature type="domain" description="HTH luxR-type" evidence="1">
    <location>
        <begin position="325"/>
        <end position="390"/>
    </location>
</feature>
<keyword evidence="3" id="KW-1185">Reference proteome</keyword>
<dbReference type="InterPro" id="IPR036388">
    <property type="entry name" value="WH-like_DNA-bd_sf"/>
</dbReference>
<dbReference type="EMBL" id="RAXU01000024">
    <property type="protein sequence ID" value="RKG31037.1"/>
    <property type="molecule type" value="Genomic_DNA"/>
</dbReference>
<dbReference type="Gene3D" id="1.10.10.10">
    <property type="entry name" value="Winged helix-like DNA-binding domain superfamily/Winged helix DNA-binding domain"/>
    <property type="match status" value="1"/>
</dbReference>
<comment type="caution">
    <text evidence="2">The sequence shown here is derived from an EMBL/GenBank/DDBJ whole genome shotgun (WGS) entry which is preliminary data.</text>
</comment>
<name>A0A3A8E8A6_9GAMM</name>
<dbReference type="SUPFAM" id="SSF46894">
    <property type="entry name" value="C-terminal effector domain of the bipartite response regulators"/>
    <property type="match status" value="1"/>
</dbReference>